<evidence type="ECO:0000256" key="1">
    <source>
        <dbReference type="SAM" id="SignalP"/>
    </source>
</evidence>
<feature type="chain" id="PRO_5041423237" evidence="1">
    <location>
        <begin position="36"/>
        <end position="221"/>
    </location>
</feature>
<evidence type="ECO:0000313" key="3">
    <source>
        <dbReference type="Proteomes" id="UP001174909"/>
    </source>
</evidence>
<dbReference type="Gene3D" id="2.60.40.3510">
    <property type="match status" value="1"/>
</dbReference>
<accession>A0AA35WUN1</accession>
<organism evidence="2 3">
    <name type="scientific">Geodia barretti</name>
    <name type="common">Barrett's horny sponge</name>
    <dbReference type="NCBI Taxonomy" id="519541"/>
    <lineage>
        <taxon>Eukaryota</taxon>
        <taxon>Metazoa</taxon>
        <taxon>Porifera</taxon>
        <taxon>Demospongiae</taxon>
        <taxon>Heteroscleromorpha</taxon>
        <taxon>Tetractinellida</taxon>
        <taxon>Astrophorina</taxon>
        <taxon>Geodiidae</taxon>
        <taxon>Geodia</taxon>
    </lineage>
</organism>
<dbReference type="EMBL" id="CASHTH010002732">
    <property type="protein sequence ID" value="CAI8034463.1"/>
    <property type="molecule type" value="Genomic_DNA"/>
</dbReference>
<feature type="signal peptide" evidence="1">
    <location>
        <begin position="1"/>
        <end position="35"/>
    </location>
</feature>
<keyword evidence="3" id="KW-1185">Reference proteome</keyword>
<proteinExistence type="predicted"/>
<evidence type="ECO:0000313" key="2">
    <source>
        <dbReference type="EMBL" id="CAI8034463.1"/>
    </source>
</evidence>
<protein>
    <submittedName>
        <fullName evidence="2">Uncharacterized protein</fullName>
    </submittedName>
</protein>
<name>A0AA35WUN1_GEOBA</name>
<reference evidence="2" key="1">
    <citation type="submission" date="2023-03" db="EMBL/GenBank/DDBJ databases">
        <authorList>
            <person name="Steffen K."/>
            <person name="Cardenas P."/>
        </authorList>
    </citation>
    <scope>NUCLEOTIDE SEQUENCE</scope>
</reference>
<keyword evidence="1" id="KW-0732">Signal</keyword>
<dbReference type="Proteomes" id="UP001174909">
    <property type="component" value="Unassembled WGS sequence"/>
</dbReference>
<dbReference type="AlphaFoldDB" id="A0AA35WUN1"/>
<comment type="caution">
    <text evidence="2">The sequence shown here is derived from an EMBL/GenBank/DDBJ whole genome shotgun (WGS) entry which is preliminary data.</text>
</comment>
<sequence length="221" mass="24492">MMEVGSTAKQRRLCSLPQLSLVLFLSLSLQLPARGSYLLVADFHTYNNSLHSFVNTSASPFTTHCCDGRDAPDCTDPCNTVLNYCFKEVGAVNSFANDSTVLRGCMTGGGSLTELVERTDNIDFSKPPLSVSGAPTRRSLSNRGPLWPGGIQFFVRSVSDGEIVDYLSTNVYLNPGENLTNRILTGDHFEGERHIHCQFLSHLHLWLLWGELQPLLLAWEQ</sequence>
<gene>
    <name evidence="2" type="ORF">GBAR_LOCUS19394</name>
</gene>